<evidence type="ECO:0000313" key="4">
    <source>
        <dbReference type="Proteomes" id="UP000192599"/>
    </source>
</evidence>
<accession>A0A1V9VDU1</accession>
<dbReference type="AlphaFoldDB" id="A0A1V9VDU1"/>
<keyword evidence="1" id="KW-0732">Signal</keyword>
<evidence type="ECO:0000259" key="2">
    <source>
        <dbReference type="Pfam" id="PF15436"/>
    </source>
</evidence>
<comment type="caution">
    <text evidence="3">The sequence shown here is derived from an EMBL/GenBank/DDBJ whole genome shotgun (WGS) entry which is preliminary data.</text>
</comment>
<feature type="signal peptide" evidence="1">
    <location>
        <begin position="1"/>
        <end position="22"/>
    </location>
</feature>
<feature type="domain" description="Plasminogen-binding protein PgbA N-terminal" evidence="2">
    <location>
        <begin position="112"/>
        <end position="336"/>
    </location>
</feature>
<dbReference type="Pfam" id="PF15436">
    <property type="entry name" value="PGBA_N"/>
    <property type="match status" value="1"/>
</dbReference>
<dbReference type="RefSeq" id="WP_066359750.1">
    <property type="nucleotide sequence ID" value="NZ_JAMXDI010000008.1"/>
</dbReference>
<evidence type="ECO:0000256" key="1">
    <source>
        <dbReference type="SAM" id="SignalP"/>
    </source>
</evidence>
<reference evidence="3 4" key="1">
    <citation type="submission" date="2017-04" db="EMBL/GenBank/DDBJ databases">
        <title>Accumulation and expression of multiple antibiotic resistance genes in Arcobacter cryaerophilus that thrives in sewage.</title>
        <authorList>
            <person name="Millar J.A."/>
            <person name="Raghavan R."/>
        </authorList>
    </citation>
    <scope>NUCLEOTIDE SEQUENCE [LARGE SCALE GENOMIC DNA]</scope>
    <source>
        <strain evidence="3 4">AZT-1</strain>
    </source>
</reference>
<dbReference type="EMBL" id="LNTC01000005">
    <property type="protein sequence ID" value="OQR42231.1"/>
    <property type="molecule type" value="Genomic_DNA"/>
</dbReference>
<organism evidence="3 4">
    <name type="scientific">Aliarcobacter cryaerophilus</name>
    <dbReference type="NCBI Taxonomy" id="28198"/>
    <lineage>
        <taxon>Bacteria</taxon>
        <taxon>Pseudomonadati</taxon>
        <taxon>Campylobacterota</taxon>
        <taxon>Epsilonproteobacteria</taxon>
        <taxon>Campylobacterales</taxon>
        <taxon>Arcobacteraceae</taxon>
        <taxon>Aliarcobacter</taxon>
    </lineage>
</organism>
<evidence type="ECO:0000313" key="3">
    <source>
        <dbReference type="EMBL" id="OQR42231.1"/>
    </source>
</evidence>
<gene>
    <name evidence="3" type="ORF">AS859_01040</name>
</gene>
<feature type="chain" id="PRO_5010739005" description="Plasminogen-binding protein PgbA N-terminal domain-containing protein" evidence="1">
    <location>
        <begin position="23"/>
        <end position="339"/>
    </location>
</feature>
<sequence length="339" mass="38148">MKKMFTKLAFIGAILFATNSLAVETVCYKNGLDTPSQIETAKLEGGICGGKTTVGEMLKNGWQILDINVTTENGKLSYSYYFYQNAKQGLSSGTYASKLDYGKKEFSISPMAFKIDNLENNRTTIPKGNLLVGQSGIVVHIYDNDRRLIVSNAKVVSSNEKSSVIEYFPFDDLKQDAIPNTNRVVEKGDILLLNYMYDQSLLIAPDFNNYKAVKDDFAQNNFIHPDLFAASLKFQNQPLPRIEDFQKFAIEQNLGTIFIVLNRKIFIYDAKTFTLLDSYSLQIGSSKKQLPFFTRVEEIKGPLIDLKNIPIVSDVLGLNEDGIDDSSYDNYYKQLLGVK</sequence>
<dbReference type="InterPro" id="IPR029276">
    <property type="entry name" value="PgbA_N"/>
</dbReference>
<proteinExistence type="predicted"/>
<dbReference type="Proteomes" id="UP000192599">
    <property type="component" value="Unassembled WGS sequence"/>
</dbReference>
<protein>
    <recommendedName>
        <fullName evidence="2">Plasminogen-binding protein PgbA N-terminal domain-containing protein</fullName>
    </recommendedName>
</protein>
<name>A0A1V9VDU1_9BACT</name>